<sequence length="260" mass="28278">MAIAPPAIWSPQWAAQRSALQHAAFTEPLLQAAFADGSPLPPGYGVAMDERLVELPWVHASGCRGRVLDAGSALNHAEVLAHVAPTVADLHIVTLEPEAHAFTSARISYVFADLRELPYKDDLFDTVVSVSTLEHVGMDNQRYGVEGLQGTTPDHELALALTELRRVTRPGGTLLITVPYGRPDDLGWFRVFDRAAVERIVDVVAPAEATTTIYRYDIEGWQVSDPDAAADAVYRDHEADPHPADFAPNARAVACLRLTV</sequence>
<gene>
    <name evidence="2" type="ORF">AVDCRST_MAG85-3498</name>
</gene>
<dbReference type="Pfam" id="PF08241">
    <property type="entry name" value="Methyltransf_11"/>
    <property type="match status" value="1"/>
</dbReference>
<evidence type="ECO:0000313" key="2">
    <source>
        <dbReference type="EMBL" id="CAA9529028.1"/>
    </source>
</evidence>
<organism evidence="2">
    <name type="scientific">uncultured Solirubrobacteraceae bacterium</name>
    <dbReference type="NCBI Taxonomy" id="1162706"/>
    <lineage>
        <taxon>Bacteria</taxon>
        <taxon>Bacillati</taxon>
        <taxon>Actinomycetota</taxon>
        <taxon>Thermoleophilia</taxon>
        <taxon>Solirubrobacterales</taxon>
        <taxon>Solirubrobacteraceae</taxon>
        <taxon>environmental samples</taxon>
    </lineage>
</organism>
<evidence type="ECO:0000259" key="1">
    <source>
        <dbReference type="Pfam" id="PF08241"/>
    </source>
</evidence>
<dbReference type="GO" id="GO:0008757">
    <property type="term" value="F:S-adenosylmethionine-dependent methyltransferase activity"/>
    <property type="evidence" value="ECO:0007669"/>
    <property type="project" value="InterPro"/>
</dbReference>
<dbReference type="AlphaFoldDB" id="A0A6J4TPS7"/>
<protein>
    <recommendedName>
        <fullName evidence="1">Methyltransferase type 11 domain-containing protein</fullName>
    </recommendedName>
</protein>
<dbReference type="InterPro" id="IPR013216">
    <property type="entry name" value="Methyltransf_11"/>
</dbReference>
<proteinExistence type="predicted"/>
<feature type="domain" description="Methyltransferase type 11" evidence="1">
    <location>
        <begin position="89"/>
        <end position="176"/>
    </location>
</feature>
<dbReference type="EMBL" id="CADCVT010000386">
    <property type="protein sequence ID" value="CAA9529028.1"/>
    <property type="molecule type" value="Genomic_DNA"/>
</dbReference>
<reference evidence="2" key="1">
    <citation type="submission" date="2020-02" db="EMBL/GenBank/DDBJ databases">
        <authorList>
            <person name="Meier V. D."/>
        </authorList>
    </citation>
    <scope>NUCLEOTIDE SEQUENCE</scope>
    <source>
        <strain evidence="2">AVDCRST_MAG85</strain>
    </source>
</reference>
<name>A0A6J4TPS7_9ACTN</name>
<dbReference type="SUPFAM" id="SSF53335">
    <property type="entry name" value="S-adenosyl-L-methionine-dependent methyltransferases"/>
    <property type="match status" value="1"/>
</dbReference>
<dbReference type="InterPro" id="IPR029063">
    <property type="entry name" value="SAM-dependent_MTases_sf"/>
</dbReference>
<dbReference type="Gene3D" id="3.40.50.150">
    <property type="entry name" value="Vaccinia Virus protein VP39"/>
    <property type="match status" value="1"/>
</dbReference>
<accession>A0A6J4TPS7</accession>